<dbReference type="GO" id="GO:0004519">
    <property type="term" value="F:endonuclease activity"/>
    <property type="evidence" value="ECO:0007669"/>
    <property type="project" value="UniProtKB-KW"/>
</dbReference>
<dbReference type="Gene3D" id="1.10.30.50">
    <property type="match status" value="1"/>
</dbReference>
<keyword evidence="1" id="KW-1133">Transmembrane helix</keyword>
<keyword evidence="3" id="KW-0378">Hydrolase</keyword>
<dbReference type="GO" id="GO:0008270">
    <property type="term" value="F:zinc ion binding"/>
    <property type="evidence" value="ECO:0007669"/>
    <property type="project" value="InterPro"/>
</dbReference>
<evidence type="ECO:0000313" key="3">
    <source>
        <dbReference type="EMBL" id="QNN62015.1"/>
    </source>
</evidence>
<evidence type="ECO:0000256" key="1">
    <source>
        <dbReference type="SAM" id="Phobius"/>
    </source>
</evidence>
<dbReference type="CDD" id="cd00085">
    <property type="entry name" value="HNHc"/>
    <property type="match status" value="1"/>
</dbReference>
<protein>
    <submittedName>
        <fullName evidence="3">HNH endonuclease</fullName>
    </submittedName>
</protein>
<dbReference type="AlphaFoldDB" id="A0A7G9S2E0"/>
<feature type="transmembrane region" description="Helical" evidence="1">
    <location>
        <begin position="23"/>
        <end position="41"/>
    </location>
</feature>
<keyword evidence="3" id="KW-0255">Endonuclease</keyword>
<keyword evidence="1" id="KW-0472">Membrane</keyword>
<accession>A0A7G9S2E0</accession>
<reference evidence="3 4" key="1">
    <citation type="submission" date="2020-08" db="EMBL/GenBank/DDBJ databases">
        <title>Genome sequence of Leucobacter denitrificans KACC 14055T.</title>
        <authorList>
            <person name="Hyun D.-W."/>
            <person name="Bae J.-W."/>
        </authorList>
    </citation>
    <scope>NUCLEOTIDE SEQUENCE [LARGE SCALE GENOMIC DNA]</scope>
    <source>
        <strain evidence="3 4">KACC 14055</strain>
    </source>
</reference>
<name>A0A7G9S2E0_9MICO</name>
<organism evidence="3 4">
    <name type="scientific">Leucobacter denitrificans</name>
    <dbReference type="NCBI Taxonomy" id="683042"/>
    <lineage>
        <taxon>Bacteria</taxon>
        <taxon>Bacillati</taxon>
        <taxon>Actinomycetota</taxon>
        <taxon>Actinomycetes</taxon>
        <taxon>Micrococcales</taxon>
        <taxon>Microbacteriaceae</taxon>
        <taxon>Leucobacter</taxon>
    </lineage>
</organism>
<dbReference type="RefSeq" id="WP_187554486.1">
    <property type="nucleotide sequence ID" value="NZ_CP060716.1"/>
</dbReference>
<gene>
    <name evidence="3" type="ORF">H9L06_06735</name>
</gene>
<dbReference type="Pfam" id="PF01844">
    <property type="entry name" value="HNH"/>
    <property type="match status" value="1"/>
</dbReference>
<sequence length="164" mass="19055">MRKLGAVAVLEVIDALWFALQPYFPWMIGLLVIVTIARFPPLGRGSWSSKRDPWRGYRFAARREVFERAGGRCEAAFFVIWGRCREDAVEADHVYPWSKGGATIVSNAQALCRTHNRSKGAITPPWWYVLGLERRRRTYVQTESTRCVRWEMSVEDRALRHDRV</sequence>
<evidence type="ECO:0000259" key="2">
    <source>
        <dbReference type="SMART" id="SM00507"/>
    </source>
</evidence>
<keyword evidence="3" id="KW-0540">Nuclease</keyword>
<evidence type="ECO:0000313" key="4">
    <source>
        <dbReference type="Proteomes" id="UP000515934"/>
    </source>
</evidence>
<dbReference type="GO" id="GO:0003676">
    <property type="term" value="F:nucleic acid binding"/>
    <property type="evidence" value="ECO:0007669"/>
    <property type="project" value="InterPro"/>
</dbReference>
<dbReference type="InterPro" id="IPR003615">
    <property type="entry name" value="HNH_nuc"/>
</dbReference>
<keyword evidence="4" id="KW-1185">Reference proteome</keyword>
<dbReference type="Proteomes" id="UP000515934">
    <property type="component" value="Chromosome"/>
</dbReference>
<proteinExistence type="predicted"/>
<keyword evidence="1" id="KW-0812">Transmembrane</keyword>
<dbReference type="EMBL" id="CP060716">
    <property type="protein sequence ID" value="QNN62015.1"/>
    <property type="molecule type" value="Genomic_DNA"/>
</dbReference>
<dbReference type="SMART" id="SM00507">
    <property type="entry name" value="HNHc"/>
    <property type="match status" value="1"/>
</dbReference>
<dbReference type="InterPro" id="IPR002711">
    <property type="entry name" value="HNH"/>
</dbReference>
<dbReference type="KEGG" id="ldn:H9L06_06735"/>
<feature type="domain" description="HNH nuclease" evidence="2">
    <location>
        <begin position="60"/>
        <end position="117"/>
    </location>
</feature>